<dbReference type="InterPro" id="IPR046096">
    <property type="entry name" value="DUF6114"/>
</dbReference>
<feature type="transmembrane region" description="Helical" evidence="1">
    <location>
        <begin position="31"/>
        <end position="47"/>
    </location>
</feature>
<keyword evidence="1" id="KW-1133">Transmembrane helix</keyword>
<comment type="caution">
    <text evidence="2">The sequence shown here is derived from an EMBL/GenBank/DDBJ whole genome shotgun (WGS) entry which is preliminary data.</text>
</comment>
<organism evidence="2 3">
    <name type="scientific">Actinocorallia longicatena</name>
    <dbReference type="NCBI Taxonomy" id="111803"/>
    <lineage>
        <taxon>Bacteria</taxon>
        <taxon>Bacillati</taxon>
        <taxon>Actinomycetota</taxon>
        <taxon>Actinomycetes</taxon>
        <taxon>Streptosporangiales</taxon>
        <taxon>Thermomonosporaceae</taxon>
        <taxon>Actinocorallia</taxon>
    </lineage>
</organism>
<protein>
    <submittedName>
        <fullName evidence="2">Uncharacterized protein</fullName>
    </submittedName>
</protein>
<evidence type="ECO:0000313" key="3">
    <source>
        <dbReference type="Proteomes" id="UP001501237"/>
    </source>
</evidence>
<dbReference type="Proteomes" id="UP001501237">
    <property type="component" value="Unassembled WGS sequence"/>
</dbReference>
<evidence type="ECO:0000256" key="1">
    <source>
        <dbReference type="SAM" id="Phobius"/>
    </source>
</evidence>
<accession>A0ABP6QI38</accession>
<name>A0ABP6QI38_9ACTN</name>
<feature type="transmembrane region" description="Helical" evidence="1">
    <location>
        <begin position="53"/>
        <end position="71"/>
    </location>
</feature>
<proteinExistence type="predicted"/>
<reference evidence="3" key="1">
    <citation type="journal article" date="2019" name="Int. J. Syst. Evol. Microbiol.">
        <title>The Global Catalogue of Microorganisms (GCM) 10K type strain sequencing project: providing services to taxonomists for standard genome sequencing and annotation.</title>
        <authorList>
            <consortium name="The Broad Institute Genomics Platform"/>
            <consortium name="The Broad Institute Genome Sequencing Center for Infectious Disease"/>
            <person name="Wu L."/>
            <person name="Ma J."/>
        </authorList>
    </citation>
    <scope>NUCLEOTIDE SEQUENCE [LARGE SCALE GENOMIC DNA]</scope>
    <source>
        <strain evidence="3">JCM 9377</strain>
    </source>
</reference>
<feature type="transmembrane region" description="Helical" evidence="1">
    <location>
        <begin position="6"/>
        <end position="24"/>
    </location>
</feature>
<dbReference type="EMBL" id="BAAAUV010000023">
    <property type="protein sequence ID" value="GAA3232499.1"/>
    <property type="molecule type" value="Genomic_DNA"/>
</dbReference>
<sequence>MTILQGAMPWLAGILLIVCGLLSWVQPSQRMFFGVITVLAALGSFVTSNLGGFLLGMLLGLVGGGLIVAWTPGHAKGKKQPAEILPGLVERQLEA</sequence>
<dbReference type="Pfam" id="PF19609">
    <property type="entry name" value="DUF6114"/>
    <property type="match status" value="1"/>
</dbReference>
<keyword evidence="1" id="KW-0812">Transmembrane</keyword>
<gene>
    <name evidence="2" type="ORF">GCM10010468_64390</name>
</gene>
<keyword evidence="3" id="KW-1185">Reference proteome</keyword>
<keyword evidence="1" id="KW-0472">Membrane</keyword>
<evidence type="ECO:0000313" key="2">
    <source>
        <dbReference type="EMBL" id="GAA3232499.1"/>
    </source>
</evidence>